<name>A0A2Z5FTD2_9BACT</name>
<dbReference type="OrthoDB" id="9771666at2"/>
<dbReference type="Pfam" id="PF00326">
    <property type="entry name" value="Peptidase_S9"/>
    <property type="match status" value="1"/>
</dbReference>
<keyword evidence="5" id="KW-0858">Xylan degradation</keyword>
<dbReference type="InterPro" id="IPR049492">
    <property type="entry name" value="BD-FAE-like_dom"/>
</dbReference>
<keyword evidence="6" id="KW-1185">Reference proteome</keyword>
<sequence length="329" mass="36177">MPRNSHPISVIASLLIATLGLSAQGRRHESKPLRPASVSSTNCFKPNDPRDIRLWDGPAPGARGDDPCRDVPYLKVFRTWSGSQKPKAAIIVIGGGGYDRLTDTKEQAPVAEYFSQTIGVEAFVLYYRLVQSDGTYRYPAPMWDGQRAVKLIRARAAQLGIDPSHVAVFGFSAGGHLASTLALHSASDFDLPIHDTVDEQRGRPDLLGLGYPVISMDPADVPPSGSYNNLLRDFDGGELRHLQIYLSGEKNVTDRTPPVFLFESMDDARISPQNSVLFVSALRQKNVPVDAHLFPHGEHGAGLAQGIPGEEDWPEMYHRWLDAQGFLER</sequence>
<evidence type="ECO:0000313" key="5">
    <source>
        <dbReference type="EMBL" id="AXC10070.1"/>
    </source>
</evidence>
<dbReference type="InterPro" id="IPR001375">
    <property type="entry name" value="Peptidase_S9_cat"/>
</dbReference>
<dbReference type="GO" id="GO:0016798">
    <property type="term" value="F:hydrolase activity, acting on glycosyl bonds"/>
    <property type="evidence" value="ECO:0007669"/>
    <property type="project" value="UniProtKB-KW"/>
</dbReference>
<dbReference type="KEGG" id="abas:ACPOL_0707"/>
<evidence type="ECO:0000259" key="4">
    <source>
        <dbReference type="Pfam" id="PF20434"/>
    </source>
</evidence>
<dbReference type="GO" id="GO:0008236">
    <property type="term" value="F:serine-type peptidase activity"/>
    <property type="evidence" value="ECO:0007669"/>
    <property type="project" value="InterPro"/>
</dbReference>
<keyword evidence="5" id="KW-0624">Polysaccharide degradation</keyword>
<dbReference type="InterPro" id="IPR029058">
    <property type="entry name" value="AB_hydrolase_fold"/>
</dbReference>
<dbReference type="AlphaFoldDB" id="A0A2Z5FTD2"/>
<gene>
    <name evidence="5" type="ORF">ACPOL_0707</name>
</gene>
<dbReference type="SUPFAM" id="SSF53474">
    <property type="entry name" value="alpha/beta-Hydrolases"/>
    <property type="match status" value="1"/>
</dbReference>
<evidence type="ECO:0000259" key="3">
    <source>
        <dbReference type="Pfam" id="PF00326"/>
    </source>
</evidence>
<evidence type="ECO:0000313" key="6">
    <source>
        <dbReference type="Proteomes" id="UP000253606"/>
    </source>
</evidence>
<dbReference type="Proteomes" id="UP000253606">
    <property type="component" value="Chromosome"/>
</dbReference>
<dbReference type="GO" id="GO:0006508">
    <property type="term" value="P:proteolysis"/>
    <property type="evidence" value="ECO:0007669"/>
    <property type="project" value="InterPro"/>
</dbReference>
<dbReference type="Pfam" id="PF20434">
    <property type="entry name" value="BD-FAE"/>
    <property type="match status" value="1"/>
</dbReference>
<organism evidence="5 6">
    <name type="scientific">Acidisarcina polymorpha</name>
    <dbReference type="NCBI Taxonomy" id="2211140"/>
    <lineage>
        <taxon>Bacteria</taxon>
        <taxon>Pseudomonadati</taxon>
        <taxon>Acidobacteriota</taxon>
        <taxon>Terriglobia</taxon>
        <taxon>Terriglobales</taxon>
        <taxon>Acidobacteriaceae</taxon>
        <taxon>Acidisarcina</taxon>
    </lineage>
</organism>
<accession>A0A2Z5FTD2</accession>
<evidence type="ECO:0000256" key="1">
    <source>
        <dbReference type="ARBA" id="ARBA00022801"/>
    </source>
</evidence>
<dbReference type="EMBL" id="CP030840">
    <property type="protein sequence ID" value="AXC10070.1"/>
    <property type="molecule type" value="Genomic_DNA"/>
</dbReference>
<dbReference type="GO" id="GO:0045493">
    <property type="term" value="P:xylan catabolic process"/>
    <property type="evidence" value="ECO:0007669"/>
    <property type="project" value="UniProtKB-KW"/>
</dbReference>
<protein>
    <submittedName>
        <fullName evidence="5">Endo-1,4-beta-xylanase B</fullName>
    </submittedName>
</protein>
<feature type="domain" description="Peptidase S9 prolyl oligopeptidase catalytic" evidence="3">
    <location>
        <begin position="250"/>
        <end position="302"/>
    </location>
</feature>
<keyword evidence="5" id="KW-0119">Carbohydrate metabolism</keyword>
<evidence type="ECO:0000256" key="2">
    <source>
        <dbReference type="SAM" id="MobiDB-lite"/>
    </source>
</evidence>
<dbReference type="Gene3D" id="3.40.50.1820">
    <property type="entry name" value="alpha/beta hydrolase"/>
    <property type="match status" value="1"/>
</dbReference>
<feature type="region of interest" description="Disordered" evidence="2">
    <location>
        <begin position="27"/>
        <end position="63"/>
    </location>
</feature>
<reference evidence="5 6" key="1">
    <citation type="journal article" date="2018" name="Front. Microbiol.">
        <title>Hydrolytic Capabilities as a Key to Environmental Success: Chitinolytic and Cellulolytic Acidobacteria From Acidic Sub-arctic Soils and Boreal Peatlands.</title>
        <authorList>
            <person name="Belova S.E."/>
            <person name="Ravin N.V."/>
            <person name="Pankratov T.A."/>
            <person name="Rakitin A.L."/>
            <person name="Ivanova A.A."/>
            <person name="Beletsky A.V."/>
            <person name="Mardanov A.V."/>
            <person name="Sinninghe Damste J.S."/>
            <person name="Dedysh S.N."/>
        </authorList>
    </citation>
    <scope>NUCLEOTIDE SEQUENCE [LARGE SCALE GENOMIC DNA]</scope>
    <source>
        <strain evidence="5 6">SBC82</strain>
    </source>
</reference>
<feature type="domain" description="BD-FAE-like" evidence="4">
    <location>
        <begin position="83"/>
        <end position="197"/>
    </location>
</feature>
<keyword evidence="5" id="KW-0326">Glycosidase</keyword>
<dbReference type="InterPro" id="IPR050300">
    <property type="entry name" value="GDXG_lipolytic_enzyme"/>
</dbReference>
<proteinExistence type="predicted"/>
<dbReference type="PANTHER" id="PTHR48081:SF6">
    <property type="entry name" value="PEPTIDASE S9 PROLYL OLIGOPEPTIDASE CATALYTIC DOMAIN-CONTAINING PROTEIN"/>
    <property type="match status" value="1"/>
</dbReference>
<keyword evidence="1 5" id="KW-0378">Hydrolase</keyword>
<dbReference type="PANTHER" id="PTHR48081">
    <property type="entry name" value="AB HYDROLASE SUPERFAMILY PROTEIN C4A8.06C"/>
    <property type="match status" value="1"/>
</dbReference>